<dbReference type="InterPro" id="IPR000073">
    <property type="entry name" value="AB_hydrolase_1"/>
</dbReference>
<dbReference type="HOGENOM" id="CLU_020336_22_0_6"/>
<dbReference type="GO" id="GO:0016787">
    <property type="term" value="F:hydrolase activity"/>
    <property type="evidence" value="ECO:0007669"/>
    <property type="project" value="UniProtKB-KW"/>
</dbReference>
<dbReference type="Pfam" id="PF00561">
    <property type="entry name" value="Abhydrolase_1"/>
    <property type="match status" value="1"/>
</dbReference>
<gene>
    <name evidence="2" type="ORF">HRUBRA_02538</name>
</gene>
<dbReference type="AlphaFoldDB" id="A0A095WW67"/>
<proteinExistence type="predicted"/>
<dbReference type="PANTHER" id="PTHR43194:SF5">
    <property type="entry name" value="PIMELOYL-[ACYL-CARRIER PROTEIN] METHYL ESTER ESTERASE"/>
    <property type="match status" value="1"/>
</dbReference>
<dbReference type="eggNOG" id="COG2267">
    <property type="taxonomic scope" value="Bacteria"/>
</dbReference>
<dbReference type="STRING" id="1265313.HRUBRA_02538"/>
<name>A0A095WW67_9GAMM</name>
<dbReference type="OrthoDB" id="5729753at2"/>
<evidence type="ECO:0000313" key="2">
    <source>
        <dbReference type="EMBL" id="KGE02894.1"/>
    </source>
</evidence>
<feature type="domain" description="AB hydrolase-1" evidence="1">
    <location>
        <begin position="14"/>
        <end position="259"/>
    </location>
</feature>
<dbReference type="InterPro" id="IPR050228">
    <property type="entry name" value="Carboxylesterase_BioH"/>
</dbReference>
<organism evidence="2 3">
    <name type="scientific">Pseudohaliea rubra DSM 19751</name>
    <dbReference type="NCBI Taxonomy" id="1265313"/>
    <lineage>
        <taxon>Bacteria</taxon>
        <taxon>Pseudomonadati</taxon>
        <taxon>Pseudomonadota</taxon>
        <taxon>Gammaproteobacteria</taxon>
        <taxon>Cellvibrionales</taxon>
        <taxon>Halieaceae</taxon>
        <taxon>Pseudohaliea</taxon>
    </lineage>
</organism>
<keyword evidence="3" id="KW-1185">Reference proteome</keyword>
<accession>A0A095WW67</accession>
<dbReference type="RefSeq" id="WP_035516151.1">
    <property type="nucleotide sequence ID" value="NZ_KN234761.1"/>
</dbReference>
<evidence type="ECO:0000259" key="1">
    <source>
        <dbReference type="Pfam" id="PF00561"/>
    </source>
</evidence>
<keyword evidence="2" id="KW-0378">Hydrolase</keyword>
<dbReference type="InterPro" id="IPR029058">
    <property type="entry name" value="AB_hydrolase_fold"/>
</dbReference>
<dbReference type="Proteomes" id="UP000029640">
    <property type="component" value="Unassembled WGS sequence"/>
</dbReference>
<dbReference type="EMBL" id="AUVB01000080">
    <property type="protein sequence ID" value="KGE02894.1"/>
    <property type="molecule type" value="Genomic_DNA"/>
</dbReference>
<protein>
    <submittedName>
        <fullName evidence="2">Alpha/beta hydrolase fold protein</fullName>
    </submittedName>
</protein>
<dbReference type="SUPFAM" id="SSF53474">
    <property type="entry name" value="alpha/beta-Hydrolases"/>
    <property type="match status" value="1"/>
</dbReference>
<dbReference type="Gene3D" id="3.40.50.1820">
    <property type="entry name" value="alpha/beta hydrolase"/>
    <property type="match status" value="1"/>
</dbReference>
<reference evidence="2 3" key="1">
    <citation type="journal article" date="2014" name="Genome Announc.">
        <title>Genome Sequence of Gammaproteobacterial Pseudohaliea rubra Type Strain DSM 19751, Isolated from Coastal Seawater of the Mediterranean Sea.</title>
        <authorList>
            <person name="Spring S."/>
            <person name="Fiebig A."/>
            <person name="Riedel T."/>
            <person name="Goker M."/>
            <person name="Klenk H.P."/>
        </authorList>
    </citation>
    <scope>NUCLEOTIDE SEQUENCE [LARGE SCALE GENOMIC DNA]</scope>
    <source>
        <strain evidence="2 3">DSM 19751</strain>
    </source>
</reference>
<evidence type="ECO:0000313" key="3">
    <source>
        <dbReference type="Proteomes" id="UP000029640"/>
    </source>
</evidence>
<sequence length="275" mass="30622">MNERIEDFGGEGIPVLFAHANGYPPASYRRFLQRLTTVCRVFAVRHRPLWGAPEPPAGRLRWSTFAGDLLEALEGTGLERPWLLGHSMGGTIGLLAARQAPERFRGLLLLDPVFLPARFVLASSLAPRRRLERMPMIRRTLARPQHFTDRDEAFAFYRGKRAFSAFDDEALADYVAASCRPAAAGGVELAFPAAWEAAIYASAPLVWPQLAGLRLPTLGLRGEHSDTLTAAMFLRWGRLQRRAELHRSPGGHLFPLEHPAPAAQRVLDYLSRVKV</sequence>
<comment type="caution">
    <text evidence="2">The sequence shown here is derived from an EMBL/GenBank/DDBJ whole genome shotgun (WGS) entry which is preliminary data.</text>
</comment>
<dbReference type="PANTHER" id="PTHR43194">
    <property type="entry name" value="HYDROLASE ALPHA/BETA FOLD FAMILY"/>
    <property type="match status" value="1"/>
</dbReference>